<dbReference type="PANTHER" id="PTHR46481:SF10">
    <property type="entry name" value="ZINC FINGER BED DOMAIN-CONTAINING PROTEIN 39"/>
    <property type="match status" value="1"/>
</dbReference>
<evidence type="ECO:0000256" key="4">
    <source>
        <dbReference type="ARBA" id="ARBA00022833"/>
    </source>
</evidence>
<keyword evidence="3" id="KW-0863">Zinc-finger</keyword>
<evidence type="ECO:0000313" key="7">
    <source>
        <dbReference type="Proteomes" id="UP001163828"/>
    </source>
</evidence>
<dbReference type="InterPro" id="IPR012337">
    <property type="entry name" value="RNaseH-like_sf"/>
</dbReference>
<dbReference type="PANTHER" id="PTHR46481">
    <property type="entry name" value="ZINC FINGER BED DOMAIN-CONTAINING PROTEIN 4"/>
    <property type="match status" value="1"/>
</dbReference>
<feature type="non-terminal residue" evidence="6">
    <location>
        <position position="1"/>
    </location>
</feature>
<keyword evidence="5" id="KW-0539">Nucleus</keyword>
<organism evidence="6 7">
    <name type="scientific">Lentinula boryana</name>
    <dbReference type="NCBI Taxonomy" id="40481"/>
    <lineage>
        <taxon>Eukaryota</taxon>
        <taxon>Fungi</taxon>
        <taxon>Dikarya</taxon>
        <taxon>Basidiomycota</taxon>
        <taxon>Agaricomycotina</taxon>
        <taxon>Agaricomycetes</taxon>
        <taxon>Agaricomycetidae</taxon>
        <taxon>Agaricales</taxon>
        <taxon>Marasmiineae</taxon>
        <taxon>Omphalotaceae</taxon>
        <taxon>Lentinula</taxon>
    </lineage>
</organism>
<sequence length="273" mass="30861">KALDEVGLMLILDVRTRWTSTHQMLHMISFASYIVSNASDLSTAKLTDSDWTALESIKNWLSKFRTATTEMSTTKNPMLSQTHLVFRGLQRSIKSIIMSLPANANAILKTALVETHKKLSDYYFKFDICPYYLWAALLDPCIGNTLLEKEFEDDWGLLSELKEAKDALRQEYSTHYAPPLDTAALFTQPGTYSLYSWYVAFNLFAAFSHLLFSGSAVAVERVFSGGRDTIALRRASLKPETIRTLMLLKAQLRIARKQVNEILDDSEQIGLKG</sequence>
<evidence type="ECO:0000256" key="1">
    <source>
        <dbReference type="ARBA" id="ARBA00004123"/>
    </source>
</evidence>
<evidence type="ECO:0000256" key="3">
    <source>
        <dbReference type="ARBA" id="ARBA00022771"/>
    </source>
</evidence>
<keyword evidence="4" id="KW-0862">Zinc</keyword>
<evidence type="ECO:0000313" key="6">
    <source>
        <dbReference type="EMBL" id="KAJ3996587.1"/>
    </source>
</evidence>
<keyword evidence="7" id="KW-1185">Reference proteome</keyword>
<keyword evidence="2" id="KW-0479">Metal-binding</keyword>
<dbReference type="Proteomes" id="UP001163828">
    <property type="component" value="Unassembled WGS sequence"/>
</dbReference>
<proteinExistence type="predicted"/>
<gene>
    <name evidence="6" type="ORF">F5050DRAFT_1571149</name>
</gene>
<protein>
    <recommendedName>
        <fullName evidence="8">HAT C-terminal dimerisation domain-containing protein</fullName>
    </recommendedName>
</protein>
<comment type="subcellular location">
    <subcellularLocation>
        <location evidence="1">Nucleus</location>
    </subcellularLocation>
</comment>
<comment type="caution">
    <text evidence="6">The sequence shown here is derived from an EMBL/GenBank/DDBJ whole genome shotgun (WGS) entry which is preliminary data.</text>
</comment>
<dbReference type="SUPFAM" id="SSF53098">
    <property type="entry name" value="Ribonuclease H-like"/>
    <property type="match status" value="1"/>
</dbReference>
<accession>A0ABQ8QDJ6</accession>
<evidence type="ECO:0000256" key="2">
    <source>
        <dbReference type="ARBA" id="ARBA00022723"/>
    </source>
</evidence>
<dbReference type="InterPro" id="IPR052035">
    <property type="entry name" value="ZnF_BED_domain_contain"/>
</dbReference>
<evidence type="ECO:0000256" key="5">
    <source>
        <dbReference type="ARBA" id="ARBA00023242"/>
    </source>
</evidence>
<reference evidence="6" key="1">
    <citation type="submission" date="2022-08" db="EMBL/GenBank/DDBJ databases">
        <authorList>
            <consortium name="DOE Joint Genome Institute"/>
            <person name="Min B."/>
            <person name="Riley R."/>
            <person name="Sierra-Patev S."/>
            <person name="Naranjo-Ortiz M."/>
            <person name="Looney B."/>
            <person name="Konkel Z."/>
            <person name="Slot J.C."/>
            <person name="Sakamoto Y."/>
            <person name="Steenwyk J.L."/>
            <person name="Rokas A."/>
            <person name="Carro J."/>
            <person name="Camarero S."/>
            <person name="Ferreira P."/>
            <person name="Molpeceres G."/>
            <person name="Ruiz-Duenas F.J."/>
            <person name="Serrano A."/>
            <person name="Henrissat B."/>
            <person name="Drula E."/>
            <person name="Hughes K.W."/>
            <person name="Mata J.L."/>
            <person name="Ishikawa N.K."/>
            <person name="Vargas-Isla R."/>
            <person name="Ushijima S."/>
            <person name="Smith C.A."/>
            <person name="Ahrendt S."/>
            <person name="Andreopoulos W."/>
            <person name="He G."/>
            <person name="Labutti K."/>
            <person name="Lipzen A."/>
            <person name="Ng V."/>
            <person name="Sandor L."/>
            <person name="Barry K."/>
            <person name="Martinez A.T."/>
            <person name="Xiao Y."/>
            <person name="Gibbons J.G."/>
            <person name="Terashima K."/>
            <person name="Hibbett D.S."/>
            <person name="Grigoriev I.V."/>
        </authorList>
    </citation>
    <scope>NUCLEOTIDE SEQUENCE</scope>
    <source>
        <strain evidence="6">TFB10827</strain>
    </source>
</reference>
<name>A0ABQ8QDJ6_9AGAR</name>
<evidence type="ECO:0008006" key="8">
    <source>
        <dbReference type="Google" id="ProtNLM"/>
    </source>
</evidence>
<dbReference type="EMBL" id="MU790607">
    <property type="protein sequence ID" value="KAJ3996587.1"/>
    <property type="molecule type" value="Genomic_DNA"/>
</dbReference>